<keyword evidence="2" id="KW-0812">Transmembrane</keyword>
<feature type="compositionally biased region" description="Acidic residues" evidence="1">
    <location>
        <begin position="317"/>
        <end position="327"/>
    </location>
</feature>
<organism evidence="3 4">
    <name type="scientific">Mesorhizobium alhagi CCNWXJ12-2</name>
    <dbReference type="NCBI Taxonomy" id="1107882"/>
    <lineage>
        <taxon>Bacteria</taxon>
        <taxon>Pseudomonadati</taxon>
        <taxon>Pseudomonadota</taxon>
        <taxon>Alphaproteobacteria</taxon>
        <taxon>Hyphomicrobiales</taxon>
        <taxon>Phyllobacteriaceae</taxon>
        <taxon>Allomesorhizobium</taxon>
    </lineage>
</organism>
<feature type="compositionally biased region" description="Basic and acidic residues" evidence="1">
    <location>
        <begin position="227"/>
        <end position="239"/>
    </location>
</feature>
<feature type="region of interest" description="Disordered" evidence="1">
    <location>
        <begin position="34"/>
        <end position="90"/>
    </location>
</feature>
<protein>
    <submittedName>
        <fullName evidence="3">Uncharacterized protein</fullName>
    </submittedName>
</protein>
<name>H0HY65_9HYPH</name>
<dbReference type="PATRIC" id="fig|1107882.3.peg.4991"/>
<keyword evidence="2" id="KW-1133">Transmembrane helix</keyword>
<dbReference type="EMBL" id="AHAM01000215">
    <property type="protein sequence ID" value="EHK54347.1"/>
    <property type="molecule type" value="Genomic_DNA"/>
</dbReference>
<feature type="region of interest" description="Disordered" evidence="1">
    <location>
        <begin position="203"/>
        <end position="243"/>
    </location>
</feature>
<feature type="compositionally biased region" description="Low complexity" evidence="1">
    <location>
        <begin position="413"/>
        <end position="424"/>
    </location>
</feature>
<feature type="compositionally biased region" description="Basic residues" evidence="1">
    <location>
        <begin position="830"/>
        <end position="842"/>
    </location>
</feature>
<feature type="compositionally biased region" description="Basic and acidic residues" evidence="1">
    <location>
        <begin position="36"/>
        <end position="50"/>
    </location>
</feature>
<feature type="compositionally biased region" description="Low complexity" evidence="1">
    <location>
        <begin position="334"/>
        <end position="346"/>
    </location>
</feature>
<evidence type="ECO:0000256" key="1">
    <source>
        <dbReference type="SAM" id="MobiDB-lite"/>
    </source>
</evidence>
<feature type="region of interest" description="Disordered" evidence="1">
    <location>
        <begin position="811"/>
        <end position="842"/>
    </location>
</feature>
<feature type="transmembrane region" description="Helical" evidence="2">
    <location>
        <begin position="6"/>
        <end position="27"/>
    </location>
</feature>
<dbReference type="RefSeq" id="WP_008838722.1">
    <property type="nucleotide sequence ID" value="NZ_AHAM01000215.1"/>
</dbReference>
<accession>H0HY65</accession>
<evidence type="ECO:0000313" key="3">
    <source>
        <dbReference type="EMBL" id="EHK54347.1"/>
    </source>
</evidence>
<gene>
    <name evidence="3" type="ORF">MAXJ12_25718</name>
</gene>
<keyword evidence="4" id="KW-1185">Reference proteome</keyword>
<dbReference type="OrthoDB" id="8448811at2"/>
<keyword evidence="2" id="KW-0472">Membrane</keyword>
<proteinExistence type="predicted"/>
<feature type="region of interest" description="Disordered" evidence="1">
    <location>
        <begin position="258"/>
        <end position="424"/>
    </location>
</feature>
<dbReference type="AlphaFoldDB" id="H0HY65"/>
<evidence type="ECO:0000256" key="2">
    <source>
        <dbReference type="SAM" id="Phobius"/>
    </source>
</evidence>
<dbReference type="Proteomes" id="UP000003250">
    <property type="component" value="Unassembled WGS sequence"/>
</dbReference>
<evidence type="ECO:0000313" key="4">
    <source>
        <dbReference type="Proteomes" id="UP000003250"/>
    </source>
</evidence>
<reference evidence="3 4" key="1">
    <citation type="journal article" date="2012" name="J. Bacteriol.">
        <title>Draft Genome Sequence of Mesorhizobium alhagi CCNWXJ12-2T, a Novel Salt-Resistant Species Isolated from the Desert of Northwestern China.</title>
        <authorList>
            <person name="Zhou M."/>
            <person name="Chen W."/>
            <person name="Chen H."/>
            <person name="Wei G."/>
        </authorList>
    </citation>
    <scope>NUCLEOTIDE SEQUENCE [LARGE SCALE GENOMIC DNA]</scope>
    <source>
        <strain evidence="3 4">CCNWXJ12-2</strain>
    </source>
</reference>
<sequence>MAEGLIFLIIGAVAAVGGPALAIWLWVRRSRPAAPARDHHGSNDPADARFDAPAGSPGDAAVLAPGDATLPPDGPSADHEEKSIPAGHSDVARSAPNAVRALGAVVPDVLADVVVEMDSEAGGEQDPEILAAAVSSGPASVADDGAIAAPLAAAALALPSADVTAEELFAGPSPTLRNAVARAPGLQDSAAPAELASIVAVTDRDSGGEHEPEDPGAMANAEPASVAEDRGHAAPRREAAGLAVQPAEVTAMEVPADPSPAVADALPPPAAGPQDSALGEAEHEAPAACSAEEARPQEPAPEGEPPEPEACSGFEREDCDTIEEDERIEGAGCAAADSDLNADASAVRADPPEDDQGLGPQAEPEPEPPVADLLTDSTSEEAFGDAASADAPIRRRQRRSNSAQHRDRRGQRRALAPQAAPASERAAAAEAALRTPAEAKLRLMLHPIRRTATLSAVLARPAGYPGRIRLLLGEGAEVGAYSEDRYDDVDIEWTADLLSAELRLDCEEGYQWLRSGRRIHIFGEVADEPGIMSVGSAGVLSPSTIVCRSEDAAAVHAAAQACGSPTLVSHDHWSGIPDGWMVLSGYRPAHAAASGLAAGLTVLDPGVGSEIRFSEGLRIRSVSFAEGGPPRIEIAPFPAGATVTIDGRPAELGGDGAWTADGWDGPGDHLVDVVPGPSAAYRIIEDPWIRDGWEAWDAHPERFGTSPHAPWAVAQVCGAAVSGPGGEYVVAADAMLSVVCLGLRRGAAALRGRPDAPVAVGLLAEPPAFLISASGQRRKQGRIAWLSPLPAASGTRTIDPQWVAEVRSASARRLPLDGGGAPAEDAWRKARERARRHKRPRS</sequence>